<proteinExistence type="predicted"/>
<accession>A0A2U1KIU5</accession>
<dbReference type="PANTHER" id="PTHR34835:SF90">
    <property type="entry name" value="AMINOTRANSFERASE-LIKE PLANT MOBILE DOMAIN-CONTAINING PROTEIN"/>
    <property type="match status" value="1"/>
</dbReference>
<dbReference type="EMBL" id="PKPP01017855">
    <property type="protein sequence ID" value="PWA36652.1"/>
    <property type="molecule type" value="Genomic_DNA"/>
</dbReference>
<gene>
    <name evidence="2" type="ORF">CTI12_AA597780</name>
</gene>
<dbReference type="PANTHER" id="PTHR34835">
    <property type="entry name" value="OS07G0283600 PROTEIN-RELATED"/>
    <property type="match status" value="1"/>
</dbReference>
<reference evidence="2 3" key="1">
    <citation type="journal article" date="2018" name="Mol. Plant">
        <title>The genome of Artemisia annua provides insight into the evolution of Asteraceae family and artemisinin biosynthesis.</title>
        <authorList>
            <person name="Shen Q."/>
            <person name="Zhang L."/>
            <person name="Liao Z."/>
            <person name="Wang S."/>
            <person name="Yan T."/>
            <person name="Shi P."/>
            <person name="Liu M."/>
            <person name="Fu X."/>
            <person name="Pan Q."/>
            <person name="Wang Y."/>
            <person name="Lv Z."/>
            <person name="Lu X."/>
            <person name="Zhang F."/>
            <person name="Jiang W."/>
            <person name="Ma Y."/>
            <person name="Chen M."/>
            <person name="Hao X."/>
            <person name="Li L."/>
            <person name="Tang Y."/>
            <person name="Lv G."/>
            <person name="Zhou Y."/>
            <person name="Sun X."/>
            <person name="Brodelius P.E."/>
            <person name="Rose J.K.C."/>
            <person name="Tang K."/>
        </authorList>
    </citation>
    <scope>NUCLEOTIDE SEQUENCE [LARGE SCALE GENOMIC DNA]</scope>
    <source>
        <strain evidence="3">cv. Huhao1</strain>
        <tissue evidence="2">Leaf</tissue>
    </source>
</reference>
<feature type="compositionally biased region" description="Basic and acidic residues" evidence="1">
    <location>
        <begin position="198"/>
        <end position="209"/>
    </location>
</feature>
<evidence type="ECO:0000313" key="2">
    <source>
        <dbReference type="EMBL" id="PWA36652.1"/>
    </source>
</evidence>
<organism evidence="2 3">
    <name type="scientific">Artemisia annua</name>
    <name type="common">Sweet wormwood</name>
    <dbReference type="NCBI Taxonomy" id="35608"/>
    <lineage>
        <taxon>Eukaryota</taxon>
        <taxon>Viridiplantae</taxon>
        <taxon>Streptophyta</taxon>
        <taxon>Embryophyta</taxon>
        <taxon>Tracheophyta</taxon>
        <taxon>Spermatophyta</taxon>
        <taxon>Magnoliopsida</taxon>
        <taxon>eudicotyledons</taxon>
        <taxon>Gunneridae</taxon>
        <taxon>Pentapetalae</taxon>
        <taxon>asterids</taxon>
        <taxon>campanulids</taxon>
        <taxon>Asterales</taxon>
        <taxon>Asteraceae</taxon>
        <taxon>Asteroideae</taxon>
        <taxon>Anthemideae</taxon>
        <taxon>Artemisiinae</taxon>
        <taxon>Artemisia</taxon>
    </lineage>
</organism>
<sequence>MVFDQSTCERQYPNLLDEMKNEPLTKSDPIRIHDILNQKAGQNKPQSKRKVATSKKLKKCETLQKGKGNNFGVGIQSTEIIVEDNPGVDENLYDENKVNEQVDEDNSVVQEQVFEEGQSTEYSVEDNSIVNDNHSGLCPKIKFTKGFTQKCKGLMESKRTTGSIENLNKKPALKRKGTGTKKYKVDKKLCKETRNDAMNEKGKESEVASHKIKRQKGKRSIHRTIRTRSSPKALYGTITCLKPDQKKCLIEMGFGSLIGMFADEIPTMLGYYVVDKFDPEKMELMLHDGSIEVTAKAVHDMLGVPNGGKSIMSLEPRASDDPFIKDWKAQFQTSEIRPNDILDVIVSSNDAGRMFKMNFLMLFANTMAACESNGVCSMTVLKQISDDVHVETLDWCGFLLECLNPLLYLDSTRCDAFPVIRQRPAIKCWNLVLMRCREKLEVNGGGFGKLPKREIESETELQEEVFHAKIEENYNIIYDELVSLYLNLKEASSIFPLSDKLKQSHEKFAQVFGKKDLLNDNIIHNSHDDVVSDV</sequence>
<dbReference type="Proteomes" id="UP000245207">
    <property type="component" value="Unassembled WGS sequence"/>
</dbReference>
<feature type="region of interest" description="Disordered" evidence="1">
    <location>
        <begin position="198"/>
        <end position="223"/>
    </location>
</feature>
<keyword evidence="3" id="KW-1185">Reference proteome</keyword>
<dbReference type="AlphaFoldDB" id="A0A2U1KIU5"/>
<protein>
    <recommendedName>
        <fullName evidence="4">Ulp1 protease family, C-terminal catalytic domain-containing protein</fullName>
    </recommendedName>
</protein>
<comment type="caution">
    <text evidence="2">The sequence shown here is derived from an EMBL/GenBank/DDBJ whole genome shotgun (WGS) entry which is preliminary data.</text>
</comment>
<evidence type="ECO:0000313" key="3">
    <source>
        <dbReference type="Proteomes" id="UP000245207"/>
    </source>
</evidence>
<dbReference type="OrthoDB" id="588867at2759"/>
<evidence type="ECO:0000256" key="1">
    <source>
        <dbReference type="SAM" id="MobiDB-lite"/>
    </source>
</evidence>
<feature type="compositionally biased region" description="Basic residues" evidence="1">
    <location>
        <begin position="210"/>
        <end position="223"/>
    </location>
</feature>
<evidence type="ECO:0008006" key="4">
    <source>
        <dbReference type="Google" id="ProtNLM"/>
    </source>
</evidence>
<name>A0A2U1KIU5_ARTAN</name>